<proteinExistence type="predicted"/>
<comment type="subcellular location">
    <subcellularLocation>
        <location evidence="1">Membrane</location>
        <topology evidence="1">Multi-pass membrane protein</topology>
    </subcellularLocation>
</comment>
<evidence type="ECO:0000313" key="7">
    <source>
        <dbReference type="Proteomes" id="UP000494111"/>
    </source>
</evidence>
<feature type="transmembrane region" description="Helical" evidence="5">
    <location>
        <begin position="87"/>
        <end position="105"/>
    </location>
</feature>
<feature type="transmembrane region" description="Helical" evidence="5">
    <location>
        <begin position="64"/>
        <end position="81"/>
    </location>
</feature>
<reference evidence="6 7" key="1">
    <citation type="submission" date="2020-04" db="EMBL/GenBank/DDBJ databases">
        <authorList>
            <person name="De Canck E."/>
        </authorList>
    </citation>
    <scope>NUCLEOTIDE SEQUENCE [LARGE SCALE GENOMIC DNA]</scope>
    <source>
        <strain evidence="6 7">LMG 3458</strain>
    </source>
</reference>
<feature type="transmembrane region" description="Helical" evidence="5">
    <location>
        <begin position="117"/>
        <end position="139"/>
    </location>
</feature>
<protein>
    <recommendedName>
        <fullName evidence="8">DoxX family protein</fullName>
    </recommendedName>
</protein>
<evidence type="ECO:0000256" key="3">
    <source>
        <dbReference type="ARBA" id="ARBA00022989"/>
    </source>
</evidence>
<gene>
    <name evidence="6" type="ORF">LMG3458_01683</name>
</gene>
<dbReference type="Pfam" id="PF07681">
    <property type="entry name" value="DoxX"/>
    <property type="match status" value="1"/>
</dbReference>
<keyword evidence="3 5" id="KW-1133">Transmembrane helix</keyword>
<name>A0A6S6ZM55_9BURK</name>
<dbReference type="Proteomes" id="UP000494111">
    <property type="component" value="Unassembled WGS sequence"/>
</dbReference>
<dbReference type="GO" id="GO:0016020">
    <property type="term" value="C:membrane"/>
    <property type="evidence" value="ECO:0007669"/>
    <property type="project" value="UniProtKB-SubCell"/>
</dbReference>
<evidence type="ECO:0000256" key="1">
    <source>
        <dbReference type="ARBA" id="ARBA00004141"/>
    </source>
</evidence>
<accession>A0A6S6ZM55</accession>
<organism evidence="6 7">
    <name type="scientific">Achromobacter deleyi</name>
    <dbReference type="NCBI Taxonomy" id="1353891"/>
    <lineage>
        <taxon>Bacteria</taxon>
        <taxon>Pseudomonadati</taxon>
        <taxon>Pseudomonadota</taxon>
        <taxon>Betaproteobacteria</taxon>
        <taxon>Burkholderiales</taxon>
        <taxon>Alcaligenaceae</taxon>
        <taxon>Achromobacter</taxon>
    </lineage>
</organism>
<dbReference type="EMBL" id="CADIJO010000004">
    <property type="protein sequence ID" value="CAB3682254.1"/>
    <property type="molecule type" value="Genomic_DNA"/>
</dbReference>
<evidence type="ECO:0008006" key="8">
    <source>
        <dbReference type="Google" id="ProtNLM"/>
    </source>
</evidence>
<evidence type="ECO:0000256" key="5">
    <source>
        <dbReference type="SAM" id="Phobius"/>
    </source>
</evidence>
<keyword evidence="2 5" id="KW-0812">Transmembrane</keyword>
<sequence>MQASSSWEQRLAGAARPLFGSPALRFLAYLGLCAAYLQGGWVKLTDFPGALREMAHFGLSPEPLFAALVIVLELAASAMILTGRLRWLGAVALAGFTLAATGLALRFWEMPLGQDRFMAANAFFEHLGLAGGLLLVAWLDLRAPEAAATPPGAPRTPA</sequence>
<dbReference type="InterPro" id="IPR032808">
    <property type="entry name" value="DoxX"/>
</dbReference>
<evidence type="ECO:0000256" key="4">
    <source>
        <dbReference type="ARBA" id="ARBA00023136"/>
    </source>
</evidence>
<evidence type="ECO:0000313" key="6">
    <source>
        <dbReference type="EMBL" id="CAB3682254.1"/>
    </source>
</evidence>
<dbReference type="RefSeq" id="WP_175192287.1">
    <property type="nucleotide sequence ID" value="NZ_CADIJO010000004.1"/>
</dbReference>
<feature type="transmembrane region" description="Helical" evidence="5">
    <location>
        <begin position="26"/>
        <end position="44"/>
    </location>
</feature>
<dbReference type="AlphaFoldDB" id="A0A6S6ZM55"/>
<keyword evidence="4 5" id="KW-0472">Membrane</keyword>
<evidence type="ECO:0000256" key="2">
    <source>
        <dbReference type="ARBA" id="ARBA00022692"/>
    </source>
</evidence>